<dbReference type="AlphaFoldDB" id="A0A3B6FK70"/>
<protein>
    <submittedName>
        <fullName evidence="1">Uncharacterized protein</fullName>
    </submittedName>
</protein>
<dbReference type="RefSeq" id="XP_044344098.1">
    <property type="nucleotide sequence ID" value="XM_044488163.1"/>
</dbReference>
<evidence type="ECO:0000313" key="1">
    <source>
        <dbReference type="EnsemblPlants" id="TraesCS3B02G079300.1"/>
    </source>
</evidence>
<dbReference type="PROSITE" id="PS51257">
    <property type="entry name" value="PROKAR_LIPOPROTEIN"/>
    <property type="match status" value="1"/>
</dbReference>
<dbReference type="GeneID" id="123064761"/>
<reference evidence="1" key="2">
    <citation type="submission" date="2018-10" db="UniProtKB">
        <authorList>
            <consortium name="EnsemblPlants"/>
        </authorList>
    </citation>
    <scope>IDENTIFICATION</scope>
</reference>
<dbReference type="Gramene" id="TraesWEE_scaffold_166294_01G000100.1">
    <property type="protein sequence ID" value="TraesWEE_scaffold_166294_01G000100.1"/>
    <property type="gene ID" value="TraesWEE_scaffold_166294_01G000100"/>
</dbReference>
<dbReference type="Gramene" id="TraesRN3D0100139200.1">
    <property type="protein sequence ID" value="TraesRN3D0100139200.1"/>
    <property type="gene ID" value="TraesRN3D0100139200"/>
</dbReference>
<organism evidence="1">
    <name type="scientific">Triticum aestivum</name>
    <name type="common">Wheat</name>
    <dbReference type="NCBI Taxonomy" id="4565"/>
    <lineage>
        <taxon>Eukaryota</taxon>
        <taxon>Viridiplantae</taxon>
        <taxon>Streptophyta</taxon>
        <taxon>Embryophyta</taxon>
        <taxon>Tracheophyta</taxon>
        <taxon>Spermatophyta</taxon>
        <taxon>Magnoliopsida</taxon>
        <taxon>Liliopsida</taxon>
        <taxon>Poales</taxon>
        <taxon>Poaceae</taxon>
        <taxon>BOP clade</taxon>
        <taxon>Pooideae</taxon>
        <taxon>Triticodae</taxon>
        <taxon>Triticeae</taxon>
        <taxon>Triticinae</taxon>
        <taxon>Triticum</taxon>
    </lineage>
</organism>
<dbReference type="Gramene" id="TraesCAD_scaffold_008621_01G001200.1">
    <property type="protein sequence ID" value="TraesCAD_scaffold_008621_01G001200.1"/>
    <property type="gene ID" value="TraesCAD_scaffold_008621_01G001200"/>
</dbReference>
<dbReference type="Gramene" id="TraesCLE_scaffold_096702_01G000100.1">
    <property type="protein sequence ID" value="TraesCLE_scaffold_096702_01G000100.1"/>
    <property type="gene ID" value="TraesCLE_scaffold_096702_01G000100"/>
</dbReference>
<dbReference type="Proteomes" id="UP000019116">
    <property type="component" value="Chromosome 3B"/>
</dbReference>
<dbReference type="EnsemblPlants" id="TraesCS3B02G079300.1">
    <property type="protein sequence ID" value="TraesCS3B02G079300.1"/>
    <property type="gene ID" value="TraesCS3B02G079300"/>
</dbReference>
<dbReference type="Gramene" id="TraesCS3B03G0182000.1">
    <property type="protein sequence ID" value="TraesCS3B03G0182000.1.CDS"/>
    <property type="gene ID" value="TraesCS3B03G0182000"/>
</dbReference>
<evidence type="ECO:0000313" key="2">
    <source>
        <dbReference type="Proteomes" id="UP000019116"/>
    </source>
</evidence>
<dbReference type="Gramene" id="TraesRN3B0100182100.1">
    <property type="protein sequence ID" value="TraesRN3B0100182100.1"/>
    <property type="gene ID" value="TraesRN3B0100182100"/>
</dbReference>
<dbReference type="Gramene" id="TraesLDM3B03G01562600.1">
    <property type="protein sequence ID" value="TraesLDM3B03G01562600.1"/>
    <property type="gene ID" value="TraesLDM3B03G01562600"/>
</dbReference>
<dbReference type="Gramene" id="TraesCS3B02G079300.1">
    <property type="protein sequence ID" value="TraesCS3B02G079300.1"/>
    <property type="gene ID" value="TraesCS3B02G079300"/>
</dbReference>
<dbReference type="Gramene" id="TraesPARA_EIv1.0_1028920.1">
    <property type="protein sequence ID" value="TraesPARA_EIv1.0_1028920.1.CDS"/>
    <property type="gene ID" value="TraesPARA_EIv1.0_1028920"/>
</dbReference>
<dbReference type="Gramene" id="TraesJAG3B03G01570740.1">
    <property type="protein sequence ID" value="TraesJAG3B03G01570740.1"/>
    <property type="gene ID" value="TraesJAG3B03G01570740"/>
</dbReference>
<gene>
    <name evidence="1" type="primary">LOC123064761</name>
</gene>
<accession>A0A3B6FK70</accession>
<dbReference type="OrthoDB" id="610191at2759"/>
<name>A0A3B6FK70_WHEAT</name>
<keyword evidence="2" id="KW-1185">Reference proteome</keyword>
<proteinExistence type="predicted"/>
<sequence>MAMLKKNTNSLMCCGFAAALMVVMAATLLVFSCDAREEMDDLAASFVPASCYSNYFPHCTDHRCKKFCGGAREPPVPGAFCNDRSNCCCPVS</sequence>
<dbReference type="OMA" id="MCCGFAA"/>
<reference evidence="1" key="1">
    <citation type="submission" date="2018-08" db="EMBL/GenBank/DDBJ databases">
        <authorList>
            <person name="Rossello M."/>
        </authorList>
    </citation>
    <scope>NUCLEOTIDE SEQUENCE [LARGE SCALE GENOMIC DNA]</scope>
    <source>
        <strain evidence="1">cv. Chinese Spring</strain>
    </source>
</reference>
<dbReference type="Gramene" id="TraesROB_scaffold_063956_01G000100.1">
    <property type="protein sequence ID" value="TraesROB_scaffold_063956_01G000100.1"/>
    <property type="gene ID" value="TraesROB_scaffold_063956_01G000100"/>
</dbReference>